<accession>A0ABV7H7V5</accession>
<dbReference type="Pfam" id="PF16036">
    <property type="entry name" value="Chalcone_3"/>
    <property type="match status" value="1"/>
</dbReference>
<dbReference type="RefSeq" id="WP_377305100.1">
    <property type="nucleotide sequence ID" value="NZ_CP180191.1"/>
</dbReference>
<keyword evidence="2" id="KW-0732">Signal</keyword>
<dbReference type="InterPro" id="IPR016087">
    <property type="entry name" value="Chalcone_isomerase"/>
</dbReference>
<keyword evidence="4" id="KW-0413">Isomerase</keyword>
<dbReference type="Gene3D" id="3.50.70.10">
    <property type="match status" value="1"/>
</dbReference>
<name>A0ABV7H7V5_9BURK</name>
<dbReference type="GO" id="GO:0016853">
    <property type="term" value="F:isomerase activity"/>
    <property type="evidence" value="ECO:0007669"/>
    <property type="project" value="UniProtKB-KW"/>
</dbReference>
<dbReference type="InterPro" id="IPR036298">
    <property type="entry name" value="Chalcone_isomerase_sf"/>
</dbReference>
<feature type="compositionally biased region" description="Low complexity" evidence="1">
    <location>
        <begin position="196"/>
        <end position="216"/>
    </location>
</feature>
<evidence type="ECO:0000256" key="1">
    <source>
        <dbReference type="SAM" id="MobiDB-lite"/>
    </source>
</evidence>
<sequence>MKRIFAVAALALATLASQPALAQSTEIDKVSLPNTTSVGGQSATLNGMGMRSRFGFRVYVIGLYLPKKTNNAREAITMPGAKRVHLTLRREINNTELGNAFLKGIRDNVPPAEIQRLGVQLVQFGQFFGSIPALKAGDTIVLDLLPGKGMNLIINGKQVGDVAGDEFNSALLRIWLGDKPVQADLKDLLLGVRPGQSAPAAAPSAAPAPQQSSERS</sequence>
<evidence type="ECO:0000313" key="5">
    <source>
        <dbReference type="Proteomes" id="UP001595556"/>
    </source>
</evidence>
<evidence type="ECO:0000313" key="4">
    <source>
        <dbReference type="EMBL" id="MFC3148813.1"/>
    </source>
</evidence>
<dbReference type="InterPro" id="IPR016088">
    <property type="entry name" value="Chalcone_isomerase_3-sand"/>
</dbReference>
<evidence type="ECO:0000259" key="3">
    <source>
        <dbReference type="Pfam" id="PF16036"/>
    </source>
</evidence>
<evidence type="ECO:0000256" key="2">
    <source>
        <dbReference type="SAM" id="SignalP"/>
    </source>
</evidence>
<protein>
    <submittedName>
        <fullName evidence="4">Chalcone isomerase family protein</fullName>
    </submittedName>
</protein>
<dbReference type="Proteomes" id="UP001595556">
    <property type="component" value="Unassembled WGS sequence"/>
</dbReference>
<feature type="domain" description="Chalcone isomerase" evidence="3">
    <location>
        <begin position="25"/>
        <end position="191"/>
    </location>
</feature>
<reference evidence="5" key="1">
    <citation type="journal article" date="2019" name="Int. J. Syst. Evol. Microbiol.">
        <title>The Global Catalogue of Microorganisms (GCM) 10K type strain sequencing project: providing services to taxonomists for standard genome sequencing and annotation.</title>
        <authorList>
            <consortium name="The Broad Institute Genomics Platform"/>
            <consortium name="The Broad Institute Genome Sequencing Center for Infectious Disease"/>
            <person name="Wu L."/>
            <person name="Ma J."/>
        </authorList>
    </citation>
    <scope>NUCLEOTIDE SEQUENCE [LARGE SCALE GENOMIC DNA]</scope>
    <source>
        <strain evidence="5">KCTC 52168</strain>
    </source>
</reference>
<dbReference type="EMBL" id="JBHRTI010000010">
    <property type="protein sequence ID" value="MFC3148813.1"/>
    <property type="molecule type" value="Genomic_DNA"/>
</dbReference>
<feature type="chain" id="PRO_5045140840" evidence="2">
    <location>
        <begin position="23"/>
        <end position="216"/>
    </location>
</feature>
<organism evidence="4 5">
    <name type="scientific">Piscinibacterium candidicorallinum</name>
    <dbReference type="NCBI Taxonomy" id="1793872"/>
    <lineage>
        <taxon>Bacteria</taxon>
        <taxon>Pseudomonadati</taxon>
        <taxon>Pseudomonadota</taxon>
        <taxon>Betaproteobacteria</taxon>
        <taxon>Burkholderiales</taxon>
        <taxon>Piscinibacterium</taxon>
    </lineage>
</organism>
<dbReference type="SUPFAM" id="SSF54626">
    <property type="entry name" value="Chalcone isomerase"/>
    <property type="match status" value="1"/>
</dbReference>
<comment type="caution">
    <text evidence="4">The sequence shown here is derived from an EMBL/GenBank/DDBJ whole genome shotgun (WGS) entry which is preliminary data.</text>
</comment>
<gene>
    <name evidence="4" type="ORF">ACFOEN_14365</name>
</gene>
<keyword evidence="5" id="KW-1185">Reference proteome</keyword>
<proteinExistence type="predicted"/>
<feature type="region of interest" description="Disordered" evidence="1">
    <location>
        <begin position="195"/>
        <end position="216"/>
    </location>
</feature>
<feature type="signal peptide" evidence="2">
    <location>
        <begin position="1"/>
        <end position="22"/>
    </location>
</feature>